<keyword evidence="3" id="KW-1185">Reference proteome</keyword>
<evidence type="ECO:0000256" key="1">
    <source>
        <dbReference type="SAM" id="Coils"/>
    </source>
</evidence>
<feature type="coiled-coil region" evidence="1">
    <location>
        <begin position="100"/>
        <end position="153"/>
    </location>
</feature>
<evidence type="ECO:0000313" key="2">
    <source>
        <dbReference type="EMBL" id="KAK9528569.1"/>
    </source>
</evidence>
<sequence>MLQENRDQAAIHKQDTGEFMTERLQWEEEKASLLQENRDQAAIHKQDTGEFMTKRLQWEEEKATLLQENRDSCVAQLNQKEEVDNFAAVLRNAEQHFKGFEEWREEMSSLIRAVEELKQMLQKKEQESVSKDFLAVKTQLEDLQRKVNEKKRNKWYRFCGTLFTPRRAE</sequence>
<reference evidence="2 3" key="1">
    <citation type="journal article" date="2024" name="Genome Biol. Evol.">
        <title>Chromosome-level genome assembly of the viviparous eelpout Zoarces viviparus.</title>
        <authorList>
            <person name="Fuhrmann N."/>
            <person name="Brasseur M.V."/>
            <person name="Bakowski C.E."/>
            <person name="Podsiadlowski L."/>
            <person name="Prost S."/>
            <person name="Krehenwinkel H."/>
            <person name="Mayer C."/>
        </authorList>
    </citation>
    <scope>NUCLEOTIDE SEQUENCE [LARGE SCALE GENOMIC DNA]</scope>
    <source>
        <strain evidence="2">NO-MEL_2022_Ind0_liver</strain>
    </source>
</reference>
<dbReference type="EMBL" id="JBCEZU010000111">
    <property type="protein sequence ID" value="KAK9528569.1"/>
    <property type="molecule type" value="Genomic_DNA"/>
</dbReference>
<accession>A0AAW1F0R9</accession>
<dbReference type="Proteomes" id="UP001488805">
    <property type="component" value="Unassembled WGS sequence"/>
</dbReference>
<gene>
    <name evidence="2" type="ORF">VZT92_012722</name>
</gene>
<organism evidence="2 3">
    <name type="scientific">Zoarces viviparus</name>
    <name type="common">Viviparous eelpout</name>
    <name type="synonym">Blennius viviparus</name>
    <dbReference type="NCBI Taxonomy" id="48416"/>
    <lineage>
        <taxon>Eukaryota</taxon>
        <taxon>Metazoa</taxon>
        <taxon>Chordata</taxon>
        <taxon>Craniata</taxon>
        <taxon>Vertebrata</taxon>
        <taxon>Euteleostomi</taxon>
        <taxon>Actinopterygii</taxon>
        <taxon>Neopterygii</taxon>
        <taxon>Teleostei</taxon>
        <taxon>Neoteleostei</taxon>
        <taxon>Acanthomorphata</taxon>
        <taxon>Eupercaria</taxon>
        <taxon>Perciformes</taxon>
        <taxon>Cottioidei</taxon>
        <taxon>Zoarcales</taxon>
        <taxon>Zoarcidae</taxon>
        <taxon>Zoarcinae</taxon>
        <taxon>Zoarces</taxon>
    </lineage>
</organism>
<keyword evidence="1" id="KW-0175">Coiled coil</keyword>
<comment type="caution">
    <text evidence="2">The sequence shown here is derived from an EMBL/GenBank/DDBJ whole genome shotgun (WGS) entry which is preliminary data.</text>
</comment>
<dbReference type="AlphaFoldDB" id="A0AAW1F0R9"/>
<proteinExistence type="predicted"/>
<evidence type="ECO:0000313" key="3">
    <source>
        <dbReference type="Proteomes" id="UP001488805"/>
    </source>
</evidence>
<protein>
    <submittedName>
        <fullName evidence="2">Uncharacterized protein</fullName>
    </submittedName>
</protein>
<name>A0AAW1F0R9_ZOAVI</name>